<dbReference type="InterPro" id="IPR031656">
    <property type="entry name" value="DAO_C"/>
</dbReference>
<feature type="region of interest" description="Disordered" evidence="6">
    <location>
        <begin position="577"/>
        <end position="612"/>
    </location>
</feature>
<protein>
    <submittedName>
        <fullName evidence="9">Glycerol-3-phosphate dehydrogenase/oxidase</fullName>
    </submittedName>
</protein>
<keyword evidence="4" id="KW-0274">FAD</keyword>
<sequence length="612" mass="65555">MRTAALTARLRSDALGALRASTESGRELDVLVIGGGVTGAGIVLDAVTRGLSAAVVEAQDWSSGTSSRSSKLVHGGLRYLQMLDFHLVREALTERDLLMTRIAPHLVKPVSFLYPLENRVWERAYVGAGVALYDTLATASGTKRAMPIHRHLTRKGMERLFPDLRHDAAIGAIQYWDAAVDDARLVSTLIRTAVSYGAHAASRTELVTLQTTTGGAVTGAEVVDLETGEHIDVRARHVINATGVWTEETEGLAGSEGGLRVLASKGIHIVVPRSRIAGTAGLILQTEKSVLFIIPWSRYWVIGTTDTPWSQELVHPVANSSDIDYLIAHANTVLARPISREDVIGTWAGLRPLLQPGTKAGTSSAKVSREHTVASPTPGLTVVAGGKLTTYRVMAKDAVDFAIGSRATTLPSITTRIPLAGAEGLEAVQRQSRAIAKKHGWDQFRMDHLLHRYGSLLAELLDLVEDDPRLAEPLPHAPAYIGAEIVYAASHEGALHLDDVMMHRTRLNYEQADKGVGALEEIADLIAPVLGWDAEQRAAEIAAYRERAAAEHAATLEPDDATAERVRLEAMDIVPLVPVGGKDEDSSPFVPDAGRKPGAEEDSPASPGPAGT</sequence>
<dbReference type="Gene3D" id="1.10.8.870">
    <property type="entry name" value="Alpha-glycerophosphate oxidase, cap domain"/>
    <property type="match status" value="1"/>
</dbReference>
<proteinExistence type="inferred from homology"/>
<gene>
    <name evidence="9" type="ORF">NP064_02305</name>
</gene>
<comment type="similarity">
    <text evidence="2">Belongs to the FAD-dependent glycerol-3-phosphate dehydrogenase family.</text>
</comment>
<accession>A0ABY5L594</accession>
<dbReference type="Proteomes" id="UP001316189">
    <property type="component" value="Chromosome"/>
</dbReference>
<dbReference type="InterPro" id="IPR038299">
    <property type="entry name" value="DAO_C_sf"/>
</dbReference>
<dbReference type="Pfam" id="PF01266">
    <property type="entry name" value="DAO"/>
    <property type="match status" value="1"/>
</dbReference>
<comment type="cofactor">
    <cofactor evidence="1">
        <name>FAD</name>
        <dbReference type="ChEBI" id="CHEBI:57692"/>
    </cofactor>
</comment>
<dbReference type="EMBL" id="CP101988">
    <property type="protein sequence ID" value="UUI75773.1"/>
    <property type="molecule type" value="Genomic_DNA"/>
</dbReference>
<dbReference type="InterPro" id="IPR036188">
    <property type="entry name" value="FAD/NAD-bd_sf"/>
</dbReference>
<keyword evidence="3" id="KW-0285">Flavoprotein</keyword>
<feature type="domain" description="FAD dependent oxidoreductase" evidence="7">
    <location>
        <begin position="29"/>
        <end position="392"/>
    </location>
</feature>
<organism evidence="9 10">
    <name type="scientific">Cellulomonas chengniuliangii</name>
    <dbReference type="NCBI Taxonomy" id="2968084"/>
    <lineage>
        <taxon>Bacteria</taxon>
        <taxon>Bacillati</taxon>
        <taxon>Actinomycetota</taxon>
        <taxon>Actinomycetes</taxon>
        <taxon>Micrococcales</taxon>
        <taxon>Cellulomonadaceae</taxon>
        <taxon>Cellulomonas</taxon>
    </lineage>
</organism>
<dbReference type="Gene3D" id="3.50.50.60">
    <property type="entry name" value="FAD/NAD(P)-binding domain"/>
    <property type="match status" value="1"/>
</dbReference>
<feature type="domain" description="Alpha-glycerophosphate oxidase C-terminal" evidence="8">
    <location>
        <begin position="412"/>
        <end position="537"/>
    </location>
</feature>
<keyword evidence="5" id="KW-0560">Oxidoreductase</keyword>
<keyword evidence="10" id="KW-1185">Reference proteome</keyword>
<name>A0ABY5L594_9CELL</name>
<dbReference type="PANTHER" id="PTHR11985">
    <property type="entry name" value="GLYCEROL-3-PHOSPHATE DEHYDROGENASE"/>
    <property type="match status" value="1"/>
</dbReference>
<evidence type="ECO:0000256" key="6">
    <source>
        <dbReference type="SAM" id="MobiDB-lite"/>
    </source>
</evidence>
<dbReference type="PANTHER" id="PTHR11985:SF31">
    <property type="entry name" value="GLYCEROL-3-PHOSPHATE DEHYDROGENASE 2"/>
    <property type="match status" value="1"/>
</dbReference>
<dbReference type="RefSeq" id="WP_227568127.1">
    <property type="nucleotide sequence ID" value="NZ_CP101988.1"/>
</dbReference>
<evidence type="ECO:0000256" key="4">
    <source>
        <dbReference type="ARBA" id="ARBA00022827"/>
    </source>
</evidence>
<evidence type="ECO:0000313" key="10">
    <source>
        <dbReference type="Proteomes" id="UP001316189"/>
    </source>
</evidence>
<dbReference type="SUPFAM" id="SSF51905">
    <property type="entry name" value="FAD/NAD(P)-binding domain"/>
    <property type="match status" value="1"/>
</dbReference>
<evidence type="ECO:0000256" key="2">
    <source>
        <dbReference type="ARBA" id="ARBA00007330"/>
    </source>
</evidence>
<reference evidence="9 10" key="1">
    <citation type="submission" date="2022-07" db="EMBL/GenBank/DDBJ databases">
        <title>Novel species in genus cellulomonas.</title>
        <authorList>
            <person name="Ye L."/>
        </authorList>
    </citation>
    <scope>NUCLEOTIDE SEQUENCE [LARGE SCALE GENOMIC DNA]</scope>
    <source>
        <strain evidence="10">zg-Y338</strain>
    </source>
</reference>
<dbReference type="InterPro" id="IPR006076">
    <property type="entry name" value="FAD-dep_OxRdtase"/>
</dbReference>
<dbReference type="PROSITE" id="PS00978">
    <property type="entry name" value="FAD_G3PDH_2"/>
    <property type="match status" value="1"/>
</dbReference>
<evidence type="ECO:0000259" key="7">
    <source>
        <dbReference type="Pfam" id="PF01266"/>
    </source>
</evidence>
<dbReference type="PRINTS" id="PR01001">
    <property type="entry name" value="FADG3PDH"/>
</dbReference>
<evidence type="ECO:0000256" key="3">
    <source>
        <dbReference type="ARBA" id="ARBA00022630"/>
    </source>
</evidence>
<evidence type="ECO:0000313" key="9">
    <source>
        <dbReference type="EMBL" id="UUI75773.1"/>
    </source>
</evidence>
<dbReference type="Gene3D" id="3.30.9.10">
    <property type="entry name" value="D-Amino Acid Oxidase, subunit A, domain 2"/>
    <property type="match status" value="1"/>
</dbReference>
<dbReference type="InterPro" id="IPR000447">
    <property type="entry name" value="G3P_DH_FAD-dep"/>
</dbReference>
<dbReference type="Pfam" id="PF16901">
    <property type="entry name" value="DAO_C"/>
    <property type="match status" value="1"/>
</dbReference>
<evidence type="ECO:0000259" key="8">
    <source>
        <dbReference type="Pfam" id="PF16901"/>
    </source>
</evidence>
<evidence type="ECO:0000256" key="5">
    <source>
        <dbReference type="ARBA" id="ARBA00023002"/>
    </source>
</evidence>
<evidence type="ECO:0000256" key="1">
    <source>
        <dbReference type="ARBA" id="ARBA00001974"/>
    </source>
</evidence>